<evidence type="ECO:0000313" key="2">
    <source>
        <dbReference type="Proteomes" id="UP000476411"/>
    </source>
</evidence>
<evidence type="ECO:0000313" key="1">
    <source>
        <dbReference type="EMBL" id="QHS62890.1"/>
    </source>
</evidence>
<gene>
    <name evidence="1" type="ORF">GWR21_25895</name>
</gene>
<reference evidence="1 2" key="1">
    <citation type="submission" date="2020-01" db="EMBL/GenBank/DDBJ databases">
        <title>Complete genome sequence of Chitinophaga sp. H33E-04 isolated from quinoa roots.</title>
        <authorList>
            <person name="Weon H.-Y."/>
            <person name="Lee S.A."/>
        </authorList>
    </citation>
    <scope>NUCLEOTIDE SEQUENCE [LARGE SCALE GENOMIC DNA]</scope>
    <source>
        <strain evidence="1 2">H33E-04</strain>
    </source>
</reference>
<organism evidence="1 2">
    <name type="scientific">Chitinophaga agri</name>
    <dbReference type="NCBI Taxonomy" id="2703787"/>
    <lineage>
        <taxon>Bacteria</taxon>
        <taxon>Pseudomonadati</taxon>
        <taxon>Bacteroidota</taxon>
        <taxon>Chitinophagia</taxon>
        <taxon>Chitinophagales</taxon>
        <taxon>Chitinophagaceae</taxon>
        <taxon>Chitinophaga</taxon>
    </lineage>
</organism>
<dbReference type="RefSeq" id="WP_162334614.1">
    <property type="nucleotide sequence ID" value="NZ_CP048113.1"/>
</dbReference>
<dbReference type="Gene3D" id="1.25.10.10">
    <property type="entry name" value="Leucine-rich Repeat Variant"/>
    <property type="match status" value="1"/>
</dbReference>
<dbReference type="InterPro" id="IPR016024">
    <property type="entry name" value="ARM-type_fold"/>
</dbReference>
<dbReference type="EMBL" id="CP048113">
    <property type="protein sequence ID" value="QHS62890.1"/>
    <property type="molecule type" value="Genomic_DNA"/>
</dbReference>
<dbReference type="AlphaFoldDB" id="A0A6B9ZKD2"/>
<proteinExistence type="predicted"/>
<dbReference type="SUPFAM" id="SSF48371">
    <property type="entry name" value="ARM repeat"/>
    <property type="match status" value="1"/>
</dbReference>
<accession>A0A6B9ZKD2</accession>
<dbReference type="KEGG" id="chih:GWR21_25895"/>
<sequence>MDNATQHSLPGLIRKVLGSPHSEQVIKTQIIQLASQNLHVPEVTTALLEVLPQTRDKETRDKLLFFLSSLNTSRFTELSAFFDALLHVFQQEKDRDVRTALLYRLQEGLHQDSRLAGFFITLSADTQLSEQEQLAVQDALSTLPAVTEDIALAALEKNRYAPTVLQQQALSLAEKCPSWGAAIVTALQSYLDVKNDSAIRIRVLKRLADAKMLDTAYAPLLIRVLRTDNDPYMRTHALTALQRIRSWNGDIVAQVYWSATKDSDEHIRQQALLLQKEMPELSNELLIQLAETLASDRSEGVRITVLELLKPLMRLPEIRNAVAASFSAHPGVFDDEEFNQLVDMLAPYAGRDASISALLLNGIKEINNTAQRKKVLSLLIGRLKTEQVLAPLLQLFVKERDEQLREILFNQVKALSVARHPELVDIFCAELTEPGSPFRVSCAGTLAGVAELYPQIVPALEDVLLYDTERELVRLCLDGYLRPGVTQRFDVLLSVVRNEMIDSLSRQKALDALLKLTLDASQQDALTDALAGIKPNTLKTS</sequence>
<dbReference type="InterPro" id="IPR011989">
    <property type="entry name" value="ARM-like"/>
</dbReference>
<dbReference type="Proteomes" id="UP000476411">
    <property type="component" value="Chromosome"/>
</dbReference>
<evidence type="ECO:0008006" key="3">
    <source>
        <dbReference type="Google" id="ProtNLM"/>
    </source>
</evidence>
<protein>
    <recommendedName>
        <fullName evidence="3">HEAT repeat domain-containing protein</fullName>
    </recommendedName>
</protein>
<keyword evidence="2" id="KW-1185">Reference proteome</keyword>
<name>A0A6B9ZKD2_9BACT</name>